<comment type="similarity">
    <text evidence="1">Belongs to the SorC transcriptional regulatory family.</text>
</comment>
<evidence type="ECO:0000259" key="5">
    <source>
        <dbReference type="Pfam" id="PF04198"/>
    </source>
</evidence>
<keyword evidence="3 6" id="KW-0238">DNA-binding</keyword>
<sequence length="325" mass="35265">MTIASADHHAEKSRDALRAAQLYYLQDITMEAIAHELHTSRSSVSRLLSFARETGLVEIQVKSPAERVSTSQQRIRERYGVTAHIVPVPASTNEVDRLERVAVSAARILTPFVDSNMTIGVAWGSTLSAVSRHLPEKVTHNTTLVQLNGAANYQTTGIVYASEIMTRFGVALGAAVQQFPVPAFFDDAATKQAMWRERAIRRVLDIQKRMDIALFGLGSPFADVPSHVYIGGYLDESDYASLTRSDVVGDVATVFYRADGSSTDIPMNSRTSGPSLELVSRVARRICVVSGKSKLPALRGALAAGLITDLIIDEPTAHLLTDDAA</sequence>
<dbReference type="InterPro" id="IPR036388">
    <property type="entry name" value="WH-like_DNA-bd_sf"/>
</dbReference>
<feature type="domain" description="Sugar-binding" evidence="5">
    <location>
        <begin position="66"/>
        <end position="319"/>
    </location>
</feature>
<dbReference type="SUPFAM" id="SSF100950">
    <property type="entry name" value="NagB/RpiA/CoA transferase-like"/>
    <property type="match status" value="1"/>
</dbReference>
<name>A0A1T4YBP8_9MICO</name>
<dbReference type="GO" id="GO:0003677">
    <property type="term" value="F:DNA binding"/>
    <property type="evidence" value="ECO:0007669"/>
    <property type="project" value="UniProtKB-KW"/>
</dbReference>
<reference evidence="7" key="1">
    <citation type="submission" date="2017-02" db="EMBL/GenBank/DDBJ databases">
        <authorList>
            <person name="Varghese N."/>
            <person name="Submissions S."/>
        </authorList>
    </citation>
    <scope>NUCLEOTIDE SEQUENCE [LARGE SCALE GENOMIC DNA]</scope>
    <source>
        <strain evidence="7">VKM Ac-2052</strain>
    </source>
</reference>
<accession>A0A1T4YBP8</accession>
<evidence type="ECO:0000256" key="4">
    <source>
        <dbReference type="ARBA" id="ARBA00023163"/>
    </source>
</evidence>
<dbReference type="EMBL" id="FUYG01000007">
    <property type="protein sequence ID" value="SKA99252.1"/>
    <property type="molecule type" value="Genomic_DNA"/>
</dbReference>
<organism evidence="6 7">
    <name type="scientific">Agreia bicolorata</name>
    <dbReference type="NCBI Taxonomy" id="110935"/>
    <lineage>
        <taxon>Bacteria</taxon>
        <taxon>Bacillati</taxon>
        <taxon>Actinomycetota</taxon>
        <taxon>Actinomycetes</taxon>
        <taxon>Micrococcales</taxon>
        <taxon>Microbacteriaceae</taxon>
        <taxon>Agreia</taxon>
    </lineage>
</organism>
<gene>
    <name evidence="6" type="ORF">SAMN06295879_2733</name>
</gene>
<dbReference type="PANTHER" id="PTHR34294:SF1">
    <property type="entry name" value="TRANSCRIPTIONAL REGULATOR LSRR"/>
    <property type="match status" value="1"/>
</dbReference>
<dbReference type="InterPro" id="IPR051054">
    <property type="entry name" value="SorC_transcr_regulators"/>
</dbReference>
<dbReference type="GO" id="GO:0030246">
    <property type="term" value="F:carbohydrate binding"/>
    <property type="evidence" value="ECO:0007669"/>
    <property type="project" value="InterPro"/>
</dbReference>
<evidence type="ECO:0000256" key="3">
    <source>
        <dbReference type="ARBA" id="ARBA00023125"/>
    </source>
</evidence>
<dbReference type="Gene3D" id="1.10.10.10">
    <property type="entry name" value="Winged helix-like DNA-binding domain superfamily/Winged helix DNA-binding domain"/>
    <property type="match status" value="1"/>
</dbReference>
<evidence type="ECO:0000256" key="1">
    <source>
        <dbReference type="ARBA" id="ARBA00010466"/>
    </source>
</evidence>
<dbReference type="InterPro" id="IPR007324">
    <property type="entry name" value="Sugar-bd_dom_put"/>
</dbReference>
<evidence type="ECO:0000313" key="6">
    <source>
        <dbReference type="EMBL" id="SKA99252.1"/>
    </source>
</evidence>
<dbReference type="AlphaFoldDB" id="A0A1T4YBP8"/>
<evidence type="ECO:0000313" key="7">
    <source>
        <dbReference type="Proteomes" id="UP000189735"/>
    </source>
</evidence>
<evidence type="ECO:0000256" key="2">
    <source>
        <dbReference type="ARBA" id="ARBA00023015"/>
    </source>
</evidence>
<dbReference type="Pfam" id="PF04198">
    <property type="entry name" value="Sugar-bind"/>
    <property type="match status" value="1"/>
</dbReference>
<dbReference type="PANTHER" id="PTHR34294">
    <property type="entry name" value="TRANSCRIPTIONAL REGULATOR-RELATED"/>
    <property type="match status" value="1"/>
</dbReference>
<proteinExistence type="inferred from homology"/>
<keyword evidence="4" id="KW-0804">Transcription</keyword>
<dbReference type="InterPro" id="IPR037171">
    <property type="entry name" value="NagB/RpiA_transferase-like"/>
</dbReference>
<dbReference type="Proteomes" id="UP000189735">
    <property type="component" value="Unassembled WGS sequence"/>
</dbReference>
<keyword evidence="2" id="KW-0805">Transcription regulation</keyword>
<dbReference type="Gene3D" id="3.40.50.1360">
    <property type="match status" value="1"/>
</dbReference>
<dbReference type="RefSeq" id="WP_078714869.1">
    <property type="nucleotide sequence ID" value="NZ_FUYG01000007.1"/>
</dbReference>
<protein>
    <submittedName>
        <fullName evidence="6">DNA-binding transcriptional regulator LsrR, DeoR family</fullName>
    </submittedName>
</protein>